<dbReference type="AlphaFoldDB" id="A0A4R1S206"/>
<feature type="transmembrane region" description="Helical" evidence="5">
    <location>
        <begin position="20"/>
        <end position="38"/>
    </location>
</feature>
<dbReference type="GO" id="GO:0005886">
    <property type="term" value="C:plasma membrane"/>
    <property type="evidence" value="ECO:0007669"/>
    <property type="project" value="UniProtKB-SubCell"/>
</dbReference>
<keyword evidence="3 5" id="KW-1133">Transmembrane helix</keyword>
<dbReference type="GO" id="GO:0055085">
    <property type="term" value="P:transmembrane transport"/>
    <property type="evidence" value="ECO:0007669"/>
    <property type="project" value="InterPro"/>
</dbReference>
<comment type="subcellular location">
    <subcellularLocation>
        <location evidence="5">Cell membrane</location>
        <topology evidence="5">Multi-pass membrane protein</topology>
    </subcellularLocation>
    <subcellularLocation>
        <location evidence="1">Membrane</location>
        <topology evidence="1">Multi-pass membrane protein</topology>
    </subcellularLocation>
</comment>
<dbReference type="Pfam" id="PF00528">
    <property type="entry name" value="BPD_transp_1"/>
    <property type="match status" value="1"/>
</dbReference>
<keyword evidence="2 5" id="KW-0812">Transmembrane</keyword>
<keyword evidence="8" id="KW-1185">Reference proteome</keyword>
<dbReference type="Gene3D" id="1.10.3720.10">
    <property type="entry name" value="MetI-like"/>
    <property type="match status" value="1"/>
</dbReference>
<evidence type="ECO:0000256" key="1">
    <source>
        <dbReference type="ARBA" id="ARBA00004141"/>
    </source>
</evidence>
<feature type="transmembrane region" description="Helical" evidence="5">
    <location>
        <begin position="88"/>
        <end position="109"/>
    </location>
</feature>
<evidence type="ECO:0000256" key="4">
    <source>
        <dbReference type="ARBA" id="ARBA00023136"/>
    </source>
</evidence>
<feature type="transmembrane region" description="Helical" evidence="5">
    <location>
        <begin position="279"/>
        <end position="305"/>
    </location>
</feature>
<dbReference type="RefSeq" id="WP_132013340.1">
    <property type="nucleotide sequence ID" value="NZ_SLUN01000005.1"/>
</dbReference>
<feature type="domain" description="ABC transmembrane type-1" evidence="6">
    <location>
        <begin position="84"/>
        <end position="301"/>
    </location>
</feature>
<dbReference type="SUPFAM" id="SSF161098">
    <property type="entry name" value="MetI-like"/>
    <property type="match status" value="1"/>
</dbReference>
<proteinExistence type="inferred from homology"/>
<evidence type="ECO:0000256" key="3">
    <source>
        <dbReference type="ARBA" id="ARBA00022989"/>
    </source>
</evidence>
<gene>
    <name evidence="7" type="ORF">EDC14_100543</name>
</gene>
<dbReference type="InterPro" id="IPR000515">
    <property type="entry name" value="MetI-like"/>
</dbReference>
<evidence type="ECO:0000256" key="2">
    <source>
        <dbReference type="ARBA" id="ARBA00022692"/>
    </source>
</evidence>
<evidence type="ECO:0000259" key="6">
    <source>
        <dbReference type="PROSITE" id="PS50928"/>
    </source>
</evidence>
<dbReference type="OrthoDB" id="9785836at2"/>
<evidence type="ECO:0000313" key="8">
    <source>
        <dbReference type="Proteomes" id="UP000295008"/>
    </source>
</evidence>
<keyword evidence="5" id="KW-0813">Transport</keyword>
<dbReference type="PROSITE" id="PS50928">
    <property type="entry name" value="ABC_TM1"/>
    <property type="match status" value="1"/>
</dbReference>
<sequence>MPKAENLASRDRRSVWQQVWRMRVLYLMALPGLLWFAIFKYGPMWGVMTAFQDYSPFLGMLGSPWVGWKHFQELFARPDFWILLKNTLILGVLSLVIYFPFTIVLALLLNELRNRVFREALQTVFYAPYFVSWVVIAGITILTFSSAQGIFSRLLASDAGQPFMLLNKPEYFRITVILQQIWKDAGWGSVIFLAALSGIDQQLYEAAVIDGASRWKQLWHITLVGLRPTIVIILIMRLGSFLDVGFEQIYTLINNNPLLYRVGDVFDTFAFRKGIQEGMFSYATTVSLFKSVIAFVLVLGANWLAKKTGEEGLF</sequence>
<protein>
    <submittedName>
        <fullName evidence="7">Carbohydrate ABC transporter membrane protein 1 (CUT1 family)</fullName>
    </submittedName>
</protein>
<dbReference type="PANTHER" id="PTHR43496">
    <property type="entry name" value="PROTEIN LPLB"/>
    <property type="match status" value="1"/>
</dbReference>
<reference evidence="7 8" key="1">
    <citation type="submission" date="2019-03" db="EMBL/GenBank/DDBJ databases">
        <title>Genomic Encyclopedia of Type Strains, Phase IV (KMG-IV): sequencing the most valuable type-strain genomes for metagenomic binning, comparative biology and taxonomic classification.</title>
        <authorList>
            <person name="Goeker M."/>
        </authorList>
    </citation>
    <scope>NUCLEOTIDE SEQUENCE [LARGE SCALE GENOMIC DNA]</scope>
    <source>
        <strain evidence="7 8">LX-B</strain>
    </source>
</reference>
<accession>A0A4R1S206</accession>
<organism evidence="7 8">
    <name type="scientific">Hydrogenispora ethanolica</name>
    <dbReference type="NCBI Taxonomy" id="1082276"/>
    <lineage>
        <taxon>Bacteria</taxon>
        <taxon>Bacillati</taxon>
        <taxon>Bacillota</taxon>
        <taxon>Hydrogenispora</taxon>
    </lineage>
</organism>
<dbReference type="PANTHER" id="PTHR43496:SF1">
    <property type="entry name" value="POLYGALACTURONAN_RHAMNOGALACTURONAN TRANSPORT SYSTEM PERMEASE PROTEIN YTEP"/>
    <property type="match status" value="1"/>
</dbReference>
<comment type="caution">
    <text evidence="7">The sequence shown here is derived from an EMBL/GenBank/DDBJ whole genome shotgun (WGS) entry which is preliminary data.</text>
</comment>
<comment type="similarity">
    <text evidence="5">Belongs to the binding-protein-dependent transport system permease family.</text>
</comment>
<name>A0A4R1S206_HYDET</name>
<feature type="transmembrane region" description="Helical" evidence="5">
    <location>
        <begin position="218"/>
        <end position="238"/>
    </location>
</feature>
<evidence type="ECO:0000313" key="7">
    <source>
        <dbReference type="EMBL" id="TCL73181.1"/>
    </source>
</evidence>
<dbReference type="Proteomes" id="UP000295008">
    <property type="component" value="Unassembled WGS sequence"/>
</dbReference>
<dbReference type="InterPro" id="IPR035906">
    <property type="entry name" value="MetI-like_sf"/>
</dbReference>
<dbReference type="EMBL" id="SLUN01000005">
    <property type="protein sequence ID" value="TCL73181.1"/>
    <property type="molecule type" value="Genomic_DNA"/>
</dbReference>
<feature type="transmembrane region" description="Helical" evidence="5">
    <location>
        <begin position="130"/>
        <end position="151"/>
    </location>
</feature>
<evidence type="ECO:0000256" key="5">
    <source>
        <dbReference type="RuleBase" id="RU363032"/>
    </source>
</evidence>
<keyword evidence="4 5" id="KW-0472">Membrane</keyword>
<dbReference type="CDD" id="cd06261">
    <property type="entry name" value="TM_PBP2"/>
    <property type="match status" value="1"/>
</dbReference>